<dbReference type="Pfam" id="PF05421">
    <property type="entry name" value="DUF751"/>
    <property type="match status" value="1"/>
</dbReference>
<dbReference type="AlphaFoldDB" id="C6KIX6"/>
<feature type="transmembrane region" description="Helical" evidence="5">
    <location>
        <begin position="40"/>
        <end position="58"/>
    </location>
</feature>
<evidence type="ECO:0000256" key="1">
    <source>
        <dbReference type="ARBA" id="ARBA00004474"/>
    </source>
</evidence>
<evidence type="ECO:0000313" key="6">
    <source>
        <dbReference type="EMBL" id="ACS36932.1"/>
    </source>
</evidence>
<organism evidence="6">
    <name type="scientific">Aureoumbra lagunensis</name>
    <dbReference type="NCBI Taxonomy" id="44058"/>
    <lineage>
        <taxon>Eukaryota</taxon>
        <taxon>Sar</taxon>
        <taxon>Stramenopiles</taxon>
        <taxon>Ochrophyta</taxon>
        <taxon>Pelagophyceae</taxon>
        <taxon>Pelagomonadales</taxon>
        <taxon>Aureoumbra</taxon>
    </lineage>
</organism>
<dbReference type="GO" id="GO:0009536">
    <property type="term" value="C:plastid"/>
    <property type="evidence" value="ECO:0007669"/>
    <property type="project" value="UniProtKB-SubCell"/>
</dbReference>
<keyword evidence="4 6" id="KW-0934">Plastid</keyword>
<keyword evidence="5" id="KW-0472">Membrane</keyword>
<evidence type="ECO:0000256" key="5">
    <source>
        <dbReference type="SAM" id="Phobius"/>
    </source>
</evidence>
<dbReference type="RefSeq" id="YP_003002220.1">
    <property type="nucleotide sequence ID" value="NC_012903.1"/>
</dbReference>
<evidence type="ECO:0000256" key="2">
    <source>
        <dbReference type="ARBA" id="ARBA00010985"/>
    </source>
</evidence>
<reference evidence="6" key="1">
    <citation type="journal article" date="2010" name="J. Phycol.">
        <title>Analyses of the complete chloroplast genome sequences of two members of the pelagophyceae: Aureococcus anophagefferens CCMP1984 and Aureoumbra lagunensis CCMP1507.</title>
        <authorList>
            <person name="Ong H.C."/>
            <person name="Wilhelm S.W."/>
            <person name="Gobler C.J."/>
            <person name="Bullerjahn G."/>
            <person name="Jacobs M.A."/>
            <person name="McKay J."/>
            <person name="Sims E.H."/>
            <person name="Gillett W.G."/>
            <person name="Zhou Y."/>
            <person name="Haugen E."/>
            <person name="Rocap G."/>
            <person name="Cattolico R.A."/>
        </authorList>
    </citation>
    <scope>NUCLEOTIDE SEQUENCE</scope>
    <source>
        <strain evidence="6">CCMP 1507</strain>
    </source>
</reference>
<dbReference type="EMBL" id="GQ231542">
    <property type="protein sequence ID" value="ACS36932.1"/>
    <property type="molecule type" value="Genomic_DNA"/>
</dbReference>
<dbReference type="InterPro" id="IPR008470">
    <property type="entry name" value="Uncharacterised_Ycf33"/>
</dbReference>
<feature type="transmembrane region" description="Helical" evidence="5">
    <location>
        <begin position="12"/>
        <end position="34"/>
    </location>
</feature>
<protein>
    <recommendedName>
        <fullName evidence="3">Uncharacterized protein ycf33</fullName>
    </recommendedName>
</protein>
<accession>C6KIX6</accession>
<keyword evidence="5" id="KW-0812">Transmembrane</keyword>
<keyword evidence="6" id="KW-0150">Chloroplast</keyword>
<dbReference type="GeneID" id="8097423"/>
<geneLocation type="chloroplast" evidence="6"/>
<comment type="similarity">
    <text evidence="2">Belongs to the ycf33 family.</text>
</comment>
<proteinExistence type="inferred from homology"/>
<sequence>MLNFWENIARYPRFFFSSMLGLVLILTTPFQRLFRTKSGIIVFIAGLVFILGFVFLTLKHMLDL</sequence>
<evidence type="ECO:0000256" key="4">
    <source>
        <dbReference type="ARBA" id="ARBA00022640"/>
    </source>
</evidence>
<keyword evidence="5" id="KW-1133">Transmembrane helix</keyword>
<comment type="subcellular location">
    <subcellularLocation>
        <location evidence="1">Plastid</location>
    </subcellularLocation>
</comment>
<evidence type="ECO:0000256" key="3">
    <source>
        <dbReference type="ARBA" id="ARBA00021584"/>
    </source>
</evidence>
<name>C6KIX6_9STRA</name>
<gene>
    <name evidence="6" type="primary">ycf33</name>
    <name evidence="6" type="ORF">AulaCp044</name>
</gene>